<feature type="region of interest" description="Disordered" evidence="1">
    <location>
        <begin position="183"/>
        <end position="215"/>
    </location>
</feature>
<gene>
    <name evidence="2" type="ORF">POM88_048928</name>
</gene>
<evidence type="ECO:0000256" key="1">
    <source>
        <dbReference type="SAM" id="MobiDB-lite"/>
    </source>
</evidence>
<accession>A0AAD8GUP1</accession>
<evidence type="ECO:0000313" key="3">
    <source>
        <dbReference type="Proteomes" id="UP001237642"/>
    </source>
</evidence>
<keyword evidence="3" id="KW-1185">Reference proteome</keyword>
<protein>
    <submittedName>
        <fullName evidence="2">Uncharacterized protein</fullName>
    </submittedName>
</protein>
<sequence length="215" mass="24963">MYKSFRREVKLGAFETVSECYDQCPRVLSSLQPDSSVCKNLLGELRLLDYYSVFSKYEMSTDRSWMKRSQFEELTYKKKPDLSPASFEAYAKKKFISWFERRVKPDKEVHDKFKDMIEGVYVQGTCYNEIDGNYYGRLEEVVKLTYRNGDALQQEESNASMSHVETIIIDNPANFFIDLTNISTNDEDVPDNEENVPEKDNSSDDKSGESEEDSS</sequence>
<evidence type="ECO:0000313" key="2">
    <source>
        <dbReference type="EMBL" id="KAK1355672.1"/>
    </source>
</evidence>
<dbReference type="Proteomes" id="UP001237642">
    <property type="component" value="Unassembled WGS sequence"/>
</dbReference>
<reference evidence="2" key="2">
    <citation type="submission" date="2023-05" db="EMBL/GenBank/DDBJ databases">
        <authorList>
            <person name="Schelkunov M.I."/>
        </authorList>
    </citation>
    <scope>NUCLEOTIDE SEQUENCE</scope>
    <source>
        <strain evidence="2">Hsosn_3</strain>
        <tissue evidence="2">Leaf</tissue>
    </source>
</reference>
<organism evidence="2 3">
    <name type="scientific">Heracleum sosnowskyi</name>
    <dbReference type="NCBI Taxonomy" id="360622"/>
    <lineage>
        <taxon>Eukaryota</taxon>
        <taxon>Viridiplantae</taxon>
        <taxon>Streptophyta</taxon>
        <taxon>Embryophyta</taxon>
        <taxon>Tracheophyta</taxon>
        <taxon>Spermatophyta</taxon>
        <taxon>Magnoliopsida</taxon>
        <taxon>eudicotyledons</taxon>
        <taxon>Gunneridae</taxon>
        <taxon>Pentapetalae</taxon>
        <taxon>asterids</taxon>
        <taxon>campanulids</taxon>
        <taxon>Apiales</taxon>
        <taxon>Apiaceae</taxon>
        <taxon>Apioideae</taxon>
        <taxon>apioid superclade</taxon>
        <taxon>Tordylieae</taxon>
        <taxon>Tordyliinae</taxon>
        <taxon>Heracleum</taxon>
    </lineage>
</organism>
<feature type="compositionally biased region" description="Acidic residues" evidence="1">
    <location>
        <begin position="185"/>
        <end position="195"/>
    </location>
</feature>
<dbReference type="EMBL" id="JAUIZM010000011">
    <property type="protein sequence ID" value="KAK1355672.1"/>
    <property type="molecule type" value="Genomic_DNA"/>
</dbReference>
<name>A0AAD8GUP1_9APIA</name>
<reference evidence="2" key="1">
    <citation type="submission" date="2023-02" db="EMBL/GenBank/DDBJ databases">
        <title>Genome of toxic invasive species Heracleum sosnowskyi carries increased number of genes despite the absence of recent whole-genome duplications.</title>
        <authorList>
            <person name="Schelkunov M."/>
            <person name="Shtratnikova V."/>
            <person name="Makarenko M."/>
            <person name="Klepikova A."/>
            <person name="Omelchenko D."/>
            <person name="Novikova G."/>
            <person name="Obukhova E."/>
            <person name="Bogdanov V."/>
            <person name="Penin A."/>
            <person name="Logacheva M."/>
        </authorList>
    </citation>
    <scope>NUCLEOTIDE SEQUENCE</scope>
    <source>
        <strain evidence="2">Hsosn_3</strain>
        <tissue evidence="2">Leaf</tissue>
    </source>
</reference>
<comment type="caution">
    <text evidence="2">The sequence shown here is derived from an EMBL/GenBank/DDBJ whole genome shotgun (WGS) entry which is preliminary data.</text>
</comment>
<feature type="compositionally biased region" description="Basic and acidic residues" evidence="1">
    <location>
        <begin position="196"/>
        <end position="209"/>
    </location>
</feature>
<dbReference type="AlphaFoldDB" id="A0AAD8GUP1"/>
<proteinExistence type="predicted"/>